<feature type="signal peptide" evidence="1">
    <location>
        <begin position="1"/>
        <end position="20"/>
    </location>
</feature>
<keyword evidence="1" id="KW-0732">Signal</keyword>
<dbReference type="RefSeq" id="WP_144396125.1">
    <property type="nucleotide sequence ID" value="NZ_CP175535.1"/>
</dbReference>
<evidence type="ECO:0000313" key="3">
    <source>
        <dbReference type="Proteomes" id="UP000189966"/>
    </source>
</evidence>
<feature type="chain" id="PRO_5012933781" evidence="1">
    <location>
        <begin position="21"/>
        <end position="181"/>
    </location>
</feature>
<name>A0A1T5HUT5_9GAMM</name>
<protein>
    <submittedName>
        <fullName evidence="2">Uncharacterized protein</fullName>
    </submittedName>
</protein>
<evidence type="ECO:0000256" key="1">
    <source>
        <dbReference type="SAM" id="SignalP"/>
    </source>
</evidence>
<proteinExistence type="predicted"/>
<dbReference type="EMBL" id="FUZI01000001">
    <property type="protein sequence ID" value="SKC30580.1"/>
    <property type="molecule type" value="Genomic_DNA"/>
</dbReference>
<dbReference type="Proteomes" id="UP000189966">
    <property type="component" value="Unassembled WGS sequence"/>
</dbReference>
<reference evidence="2 3" key="1">
    <citation type="submission" date="2017-02" db="EMBL/GenBank/DDBJ databases">
        <authorList>
            <person name="Peterson S.W."/>
        </authorList>
    </citation>
    <scope>NUCLEOTIDE SEQUENCE [LARGE SCALE GENOMIC DNA]</scope>
    <source>
        <strain evidence="3">type strain: NCCB 100098</strain>
    </source>
</reference>
<dbReference type="AlphaFoldDB" id="A0A1T5HUT5"/>
<dbReference type="OrthoDB" id="9874537at2"/>
<organism evidence="2 3">
    <name type="scientific">Photobacterium piscicola</name>
    <dbReference type="NCBI Taxonomy" id="1378299"/>
    <lineage>
        <taxon>Bacteria</taxon>
        <taxon>Pseudomonadati</taxon>
        <taxon>Pseudomonadota</taxon>
        <taxon>Gammaproteobacteria</taxon>
        <taxon>Vibrionales</taxon>
        <taxon>Vibrionaceae</taxon>
        <taxon>Photobacterium</taxon>
    </lineage>
</organism>
<accession>A0A1T5HUT5</accession>
<gene>
    <name evidence="2" type="ORF">CZ809_00052</name>
</gene>
<sequence>MSKEMLIVLMCTFFASNCFAKTEFPVDFLLQADVTPSAAGFKIKSVVISPNNFTVIYDESHERFHDINSTLTVNTDIPSSRLESFYYDINLVENNASCLLHNGKTIYYEPPVLAMTNNVGDLVEVNSRNPLLWQEFDDVVSGTQASVKKINLSFSKIPVTDFINNYKYCEGKMTLMVGLSI</sequence>
<evidence type="ECO:0000313" key="2">
    <source>
        <dbReference type="EMBL" id="SKC30580.1"/>
    </source>
</evidence>